<dbReference type="AlphaFoldDB" id="A0A319DA38"/>
<sequence length="90" mass="10037">MQYQPIFSRTGATAALSTKYPTAWSFILNLLPMLSTSHTQFHSFFVLLMIFWSLYVNLSCQATSITCDACQGSSTFVSCLLLYYDGSALL</sequence>
<organism evidence="2 3">
    <name type="scientific">Aspergillus uvarum CBS 121591</name>
    <dbReference type="NCBI Taxonomy" id="1448315"/>
    <lineage>
        <taxon>Eukaryota</taxon>
        <taxon>Fungi</taxon>
        <taxon>Dikarya</taxon>
        <taxon>Ascomycota</taxon>
        <taxon>Pezizomycotina</taxon>
        <taxon>Eurotiomycetes</taxon>
        <taxon>Eurotiomycetidae</taxon>
        <taxon>Eurotiales</taxon>
        <taxon>Aspergillaceae</taxon>
        <taxon>Aspergillus</taxon>
        <taxon>Aspergillus subgen. Circumdati</taxon>
    </lineage>
</organism>
<dbReference type="VEuPathDB" id="FungiDB:BO82DRAFT_211649"/>
<dbReference type="Proteomes" id="UP000248340">
    <property type="component" value="Unassembled WGS sequence"/>
</dbReference>
<accession>A0A319DA38</accession>
<dbReference type="EMBL" id="KZ821682">
    <property type="protein sequence ID" value="PYH84858.1"/>
    <property type="molecule type" value="Genomic_DNA"/>
</dbReference>
<proteinExistence type="predicted"/>
<evidence type="ECO:0000313" key="2">
    <source>
        <dbReference type="EMBL" id="PYH84858.1"/>
    </source>
</evidence>
<reference evidence="2 3" key="1">
    <citation type="submission" date="2016-12" db="EMBL/GenBank/DDBJ databases">
        <title>The genomes of Aspergillus section Nigri reveals drivers in fungal speciation.</title>
        <authorList>
            <consortium name="DOE Joint Genome Institute"/>
            <person name="Vesth T.C."/>
            <person name="Nybo J."/>
            <person name="Theobald S."/>
            <person name="Brandl J."/>
            <person name="Frisvad J.C."/>
            <person name="Nielsen K.F."/>
            <person name="Lyhne E.K."/>
            <person name="Kogle M.E."/>
            <person name="Kuo A."/>
            <person name="Riley R."/>
            <person name="Clum A."/>
            <person name="Nolan M."/>
            <person name="Lipzen A."/>
            <person name="Salamov A."/>
            <person name="Henrissat B."/>
            <person name="Wiebenga A."/>
            <person name="De Vries R.P."/>
            <person name="Grigoriev I.V."/>
            <person name="Mortensen U.H."/>
            <person name="Andersen M.R."/>
            <person name="Baker S.E."/>
        </authorList>
    </citation>
    <scope>NUCLEOTIDE SEQUENCE [LARGE SCALE GENOMIC DNA]</scope>
    <source>
        <strain evidence="2 3">CBS 121591</strain>
    </source>
</reference>
<protein>
    <submittedName>
        <fullName evidence="2">Uncharacterized protein</fullName>
    </submittedName>
</protein>
<feature type="transmembrane region" description="Helical" evidence="1">
    <location>
        <begin position="41"/>
        <end position="58"/>
    </location>
</feature>
<name>A0A319DA38_9EURO</name>
<gene>
    <name evidence="2" type="ORF">BO82DRAFT_211649</name>
</gene>
<evidence type="ECO:0000313" key="3">
    <source>
        <dbReference type="Proteomes" id="UP000248340"/>
    </source>
</evidence>
<dbReference type="RefSeq" id="XP_025495058.1">
    <property type="nucleotide sequence ID" value="XM_025630708.1"/>
</dbReference>
<keyword evidence="1" id="KW-1133">Transmembrane helix</keyword>
<keyword evidence="1" id="KW-0472">Membrane</keyword>
<evidence type="ECO:0000256" key="1">
    <source>
        <dbReference type="SAM" id="Phobius"/>
    </source>
</evidence>
<keyword evidence="3" id="KW-1185">Reference proteome</keyword>
<keyword evidence="1" id="KW-0812">Transmembrane</keyword>
<dbReference type="GeneID" id="37133449"/>